<dbReference type="CDD" id="cd00055">
    <property type="entry name" value="EGF_Lam"/>
    <property type="match status" value="6"/>
</dbReference>
<feature type="disulfide bond" evidence="3">
    <location>
        <begin position="439"/>
        <end position="448"/>
    </location>
</feature>
<dbReference type="PROSITE" id="PS00022">
    <property type="entry name" value="EGF_1"/>
    <property type="match status" value="1"/>
</dbReference>
<dbReference type="PROSITE" id="PS50027">
    <property type="entry name" value="EGF_LAM_2"/>
    <property type="match status" value="6"/>
</dbReference>
<dbReference type="Gene3D" id="2.60.120.260">
    <property type="entry name" value="Galactose-binding domain-like"/>
    <property type="match status" value="1"/>
</dbReference>
<feature type="disulfide bond" evidence="3">
    <location>
        <begin position="576"/>
        <end position="593"/>
    </location>
</feature>
<dbReference type="Ensembl" id="ENSOSIT00000053485.1">
    <property type="protein sequence ID" value="ENSOSIP00000050934.1"/>
    <property type="gene ID" value="ENSOSIG00000023672.1"/>
</dbReference>
<feature type="disulfide bond" evidence="3">
    <location>
        <begin position="595"/>
        <end position="604"/>
    </location>
</feature>
<dbReference type="InterPro" id="IPR000742">
    <property type="entry name" value="EGF"/>
</dbReference>
<dbReference type="Pfam" id="PF00053">
    <property type="entry name" value="EGF_laminin"/>
    <property type="match status" value="6"/>
</dbReference>
<keyword evidence="2 3" id="KW-0424">Laminin EGF-like domain</keyword>
<dbReference type="SMART" id="SM00180">
    <property type="entry name" value="EGF_Lam"/>
    <property type="match status" value="6"/>
</dbReference>
<feature type="domain" description="Laminin EGF-like" evidence="5">
    <location>
        <begin position="467"/>
        <end position="510"/>
    </location>
</feature>
<dbReference type="PANTHER" id="PTHR10574:SF268">
    <property type="entry name" value="LAMININ SUBUNIT BETA-3"/>
    <property type="match status" value="1"/>
</dbReference>
<dbReference type="Pfam" id="PF00055">
    <property type="entry name" value="Laminin_N"/>
    <property type="match status" value="1"/>
</dbReference>
<feature type="disulfide bond" evidence="3">
    <location>
        <begin position="418"/>
        <end position="430"/>
    </location>
</feature>
<dbReference type="InterPro" id="IPR008211">
    <property type="entry name" value="Laminin_N"/>
</dbReference>
<dbReference type="PANTHER" id="PTHR10574">
    <property type="entry name" value="NETRIN/LAMININ-RELATED"/>
    <property type="match status" value="1"/>
</dbReference>
<dbReference type="GO" id="GO:0009888">
    <property type="term" value="P:tissue development"/>
    <property type="evidence" value="ECO:0007669"/>
    <property type="project" value="TreeGrafter"/>
</dbReference>
<evidence type="ECO:0000256" key="3">
    <source>
        <dbReference type="PROSITE-ProRule" id="PRU00460"/>
    </source>
</evidence>
<dbReference type="SMART" id="SM00136">
    <property type="entry name" value="LamNT"/>
    <property type="match status" value="1"/>
</dbReference>
<keyword evidence="8" id="KW-1185">Reference proteome</keyword>
<feature type="disulfide bond" evidence="3">
    <location>
        <begin position="339"/>
        <end position="348"/>
    </location>
</feature>
<dbReference type="SUPFAM" id="SSF57196">
    <property type="entry name" value="EGF/Laminin"/>
    <property type="match status" value="6"/>
</dbReference>
<keyword evidence="1 3" id="KW-1015">Disulfide bond</keyword>
<feature type="domain" description="Laminin EGF-like" evidence="5">
    <location>
        <begin position="574"/>
        <end position="620"/>
    </location>
</feature>
<proteinExistence type="predicted"/>
<dbReference type="GO" id="GO:0007155">
    <property type="term" value="P:cell adhesion"/>
    <property type="evidence" value="ECO:0007669"/>
    <property type="project" value="UniProtKB-KW"/>
</dbReference>
<evidence type="ECO:0000313" key="8">
    <source>
        <dbReference type="Proteomes" id="UP000694383"/>
    </source>
</evidence>
<protein>
    <submittedName>
        <fullName evidence="7">Uncharacterized protein</fullName>
    </submittedName>
</protein>
<dbReference type="PROSITE" id="PS01248">
    <property type="entry name" value="EGF_LAM_1"/>
    <property type="match status" value="2"/>
</dbReference>
<feature type="disulfide bond" evidence="3">
    <location>
        <begin position="574"/>
        <end position="586"/>
    </location>
</feature>
<dbReference type="GO" id="GO:0009887">
    <property type="term" value="P:animal organ morphogenesis"/>
    <property type="evidence" value="ECO:0007669"/>
    <property type="project" value="TreeGrafter"/>
</dbReference>
<dbReference type="PRINTS" id="PR00011">
    <property type="entry name" value="EGFLAMININ"/>
</dbReference>
<dbReference type="GO" id="GO:0005604">
    <property type="term" value="C:basement membrane"/>
    <property type="evidence" value="ECO:0007669"/>
    <property type="project" value="UniProtKB-SubCell"/>
</dbReference>
<feature type="disulfide bond" evidence="3">
    <location>
        <begin position="274"/>
        <end position="283"/>
    </location>
</feature>
<reference evidence="7" key="2">
    <citation type="submission" date="2025-09" db="UniProtKB">
        <authorList>
            <consortium name="Ensembl"/>
        </authorList>
    </citation>
    <scope>IDENTIFICATION</scope>
</reference>
<reference evidence="7" key="1">
    <citation type="submission" date="2025-08" db="UniProtKB">
        <authorList>
            <consortium name="Ensembl"/>
        </authorList>
    </citation>
    <scope>IDENTIFICATION</scope>
</reference>
<dbReference type="Proteomes" id="UP000694383">
    <property type="component" value="Unplaced"/>
</dbReference>
<dbReference type="InterPro" id="IPR050440">
    <property type="entry name" value="Laminin/Netrin_ECM"/>
</dbReference>
<feature type="disulfide bond" evidence="3">
    <location>
        <begin position="484"/>
        <end position="493"/>
    </location>
</feature>
<accession>A0A8C7ZZL7</accession>
<feature type="region of interest" description="Disordered" evidence="4">
    <location>
        <begin position="514"/>
        <end position="534"/>
    </location>
</feature>
<evidence type="ECO:0000259" key="6">
    <source>
        <dbReference type="PROSITE" id="PS51117"/>
    </source>
</evidence>
<evidence type="ECO:0000256" key="2">
    <source>
        <dbReference type="ARBA" id="ARBA00023292"/>
    </source>
</evidence>
<feature type="compositionally biased region" description="Basic residues" evidence="4">
    <location>
        <begin position="520"/>
        <end position="531"/>
    </location>
</feature>
<name>A0A8C7ZZL7_9TELE</name>
<feature type="disulfide bond" evidence="3">
    <location>
        <begin position="420"/>
        <end position="437"/>
    </location>
</feature>
<feature type="domain" description="Laminin EGF-like" evidence="5">
    <location>
        <begin position="418"/>
        <end position="466"/>
    </location>
</feature>
<dbReference type="Gene3D" id="2.10.25.10">
    <property type="entry name" value="Laminin"/>
    <property type="match status" value="4"/>
</dbReference>
<feature type="domain" description="Laminin N-terminal" evidence="6">
    <location>
        <begin position="23"/>
        <end position="249"/>
    </location>
</feature>
<feature type="domain" description="Laminin EGF-like" evidence="5">
    <location>
        <begin position="366"/>
        <end position="417"/>
    </location>
</feature>
<feature type="disulfide bond" evidence="3">
    <location>
        <begin position="388"/>
        <end position="397"/>
    </location>
</feature>
<dbReference type="GeneTree" id="ENSGT00940000165244"/>
<dbReference type="AlphaFoldDB" id="A0A8C7ZZL7"/>
<evidence type="ECO:0000256" key="4">
    <source>
        <dbReference type="SAM" id="MobiDB-lite"/>
    </source>
</evidence>
<feature type="domain" description="Laminin EGF-like" evidence="5">
    <location>
        <begin position="250"/>
        <end position="308"/>
    </location>
</feature>
<evidence type="ECO:0000259" key="5">
    <source>
        <dbReference type="PROSITE" id="PS50027"/>
    </source>
</evidence>
<organism evidence="7 8">
    <name type="scientific">Oryzias sinensis</name>
    <name type="common">Chinese medaka</name>
    <dbReference type="NCBI Taxonomy" id="183150"/>
    <lineage>
        <taxon>Eukaryota</taxon>
        <taxon>Metazoa</taxon>
        <taxon>Chordata</taxon>
        <taxon>Craniata</taxon>
        <taxon>Vertebrata</taxon>
        <taxon>Euteleostomi</taxon>
        <taxon>Actinopterygii</taxon>
        <taxon>Neopterygii</taxon>
        <taxon>Teleostei</taxon>
        <taxon>Neoteleostei</taxon>
        <taxon>Acanthomorphata</taxon>
        <taxon>Ovalentaria</taxon>
        <taxon>Atherinomorphae</taxon>
        <taxon>Beloniformes</taxon>
        <taxon>Adrianichthyidae</taxon>
        <taxon>Oryziinae</taxon>
        <taxon>Oryzias</taxon>
    </lineage>
</organism>
<feature type="domain" description="Laminin EGF-like" evidence="5">
    <location>
        <begin position="309"/>
        <end position="362"/>
    </location>
</feature>
<evidence type="ECO:0000313" key="7">
    <source>
        <dbReference type="Ensembl" id="ENSOSIP00000050934.1"/>
    </source>
</evidence>
<dbReference type="PROSITE" id="PS51117">
    <property type="entry name" value="LAMININ_NTER"/>
    <property type="match status" value="1"/>
</dbReference>
<sequence length="695" mass="75387">MGISQKSQTSFISAACRAQMDCSLGACYPPSQDLLLGRVQQLQASSTCGLTESEVFCTLYQIKCCPCDSRNPNSQLAHTVQDVLSTSGPERWWQSKKGVTPVSLQLDLNSLFQLESLVLSFKGPRPGALVIEKTLDHGLTWQPALYLATDCQRSFPSIPTSSPLTLEDTYCHPLKSNGPNQEQTVSSLCSSDSSTSATLSVKTQLPHSFPVSGLTGLRVKLTELGDVPQLPGRGLSQFYALKEMRVMGSCMCHGHADRCVPQDSSVPVSPQCDCQHNTAGLNCERCADLYNDLPWRAAEDGNTQACKRCECNNHAQSCHFDWALFESSGRRSGGVCDNCMHHTTGPQCDRCAPGYQPNPRSRMDRCSCSSDGTVDGGRCEDSPDSCRCKEKVEGPRCDRCKTGFYGLSASNPAGCSPCSCSPDGSMSDVCDPVTGQCPCQPHFQGRTCDRCSSGYWKPALSKRCEPCSCDPTSSTSDLTGQCWCRPGFGGRTCSECPDGSYGDPLTGCQRESTVGQNKLEKKRKKKKKEKKEKKEIGFGHSGDMTLLKHFQIQISVTSFLLTCLNLGCVCITGCQCDAEGSLPGGCDKQTGACRCQPGVTGARCDSCSRGYCNAFPSCKQCPSCFFYLDRQLRTMSLALERISKSLISRPGEGAPLDPLIQALEDQLNQIRSSVSFPPESVSEVKDALSQLEELR</sequence>
<comment type="caution">
    <text evidence="3">Lacks conserved residue(s) required for the propagation of feature annotation.</text>
</comment>
<dbReference type="Gene3D" id="2.170.300.10">
    <property type="entry name" value="Tie2 ligand-binding domain superfamily"/>
    <property type="match status" value="1"/>
</dbReference>
<dbReference type="InterPro" id="IPR002049">
    <property type="entry name" value="LE_dom"/>
</dbReference>
<evidence type="ECO:0000256" key="1">
    <source>
        <dbReference type="ARBA" id="ARBA00023157"/>
    </source>
</evidence>